<dbReference type="AlphaFoldDB" id="A0A3P3ZAU6"/>
<accession>A0A3P3ZAU6</accession>
<feature type="region of interest" description="Disordered" evidence="1">
    <location>
        <begin position="64"/>
        <end position="91"/>
    </location>
</feature>
<evidence type="ECO:0000313" key="3">
    <source>
        <dbReference type="Proteomes" id="UP000319462"/>
    </source>
</evidence>
<dbReference type="Proteomes" id="UP000319462">
    <property type="component" value="Chromosome 28"/>
</dbReference>
<proteinExistence type="predicted"/>
<dbReference type="EMBL" id="LS997627">
    <property type="protein sequence ID" value="SYZ67366.1"/>
    <property type="molecule type" value="Genomic_DNA"/>
</dbReference>
<feature type="compositionally biased region" description="Polar residues" evidence="1">
    <location>
        <begin position="261"/>
        <end position="271"/>
    </location>
</feature>
<feature type="compositionally biased region" description="Low complexity" evidence="1">
    <location>
        <begin position="64"/>
        <end position="82"/>
    </location>
</feature>
<feature type="region of interest" description="Disordered" evidence="1">
    <location>
        <begin position="211"/>
        <end position="319"/>
    </location>
</feature>
<evidence type="ECO:0000313" key="2">
    <source>
        <dbReference type="EMBL" id="SYZ67366.1"/>
    </source>
</evidence>
<name>A0A3P3ZAU6_LEIBR</name>
<protein>
    <submittedName>
        <fullName evidence="2">Hypothetical_protein</fullName>
    </submittedName>
</protein>
<evidence type="ECO:0000256" key="1">
    <source>
        <dbReference type="SAM" id="MobiDB-lite"/>
    </source>
</evidence>
<organism evidence="2 3">
    <name type="scientific">Leishmania braziliensis MHOM/BR/75/M2904</name>
    <dbReference type="NCBI Taxonomy" id="420245"/>
    <lineage>
        <taxon>Eukaryota</taxon>
        <taxon>Discoba</taxon>
        <taxon>Euglenozoa</taxon>
        <taxon>Kinetoplastea</taxon>
        <taxon>Metakinetoplastina</taxon>
        <taxon>Trypanosomatida</taxon>
        <taxon>Trypanosomatidae</taxon>
        <taxon>Leishmaniinae</taxon>
        <taxon>Leishmania</taxon>
        <taxon>Leishmania braziliensis species complex</taxon>
    </lineage>
</organism>
<sequence length="811" mass="86605">MCRLPVSAPARARGGLSNVHRQISVTTSFASAAVRLASFSFLTSPPSMTLLSAVQCALRQCSAKLPSSSSPPSSVTSSLSGLQLHGPNSPAIGGGGESVTYAPWEVRALVLPILPTEVAPTEHSAATPAGAKERWSQSAQVQQQLPRTLRQFLERERGSTGHPDCSGPSMGIRQHDVQSALTQYMLRHFPEEVVLLPSGLLARRMLRTPVAPPEASTSGLGAAPTNADVPLASGDAALPSAGSTATPLDGSKVTGSFPATPGQQTSAPNVQSPLPPLSSCSSASVPHSSLNTPATHADRMAPPPPPTPQGNNWRYGSGGTGATMAGGGLLAPRATFGGASASNSLPSLASAGAAAVSEPESSTPAPLRSTLQVMEALVPYIPTFFVSIEAIEPTLPTEIQRLYDETSFRFYLKRFRHYIDTRAAHGSVEIRLRPDFDHPQRGHADARFAVGGFSGLGGSQCGAQPLRRPPRNSEANLIGLVAPQIPKEYTPLADVLQDVAPIVSRHPAFDPRLGVTGLLGKYPEYFQMAHGKLRARPYRVAPNSLDDLDASTSPLPSVFAKVLALVAEAAVGKDYRVSEEKAAAAVSTVRLYSLLTQAEKVEVKAQCRSFPTFLRMHGKEIVVSADKMKVYKFLPEYEACVDTLLDERLRINSLRPDDPVLKIPAEMAPESNADWAVRELYDALPLMQCVELEEVLSLVPPAVRDALPCDLGAVQAVLDNYPEYFTTWPYPDDPSIIVVQRAKVEQPSLEKADIVRMVLPLIPQGGTTLASLQTRVPLALQRYFARHGTVSTLSAMKDVFIISGDRIVRLV</sequence>
<reference evidence="2 3" key="1">
    <citation type="submission" date="2018-09" db="EMBL/GenBank/DDBJ databases">
        <authorList>
            <person name="Peiro R."/>
            <person name="Begona"/>
            <person name="Cbmso G."/>
            <person name="Lopez M."/>
            <person name="Gonzalez S."/>
        </authorList>
    </citation>
    <scope>NUCLEOTIDE SEQUENCE [LARGE SCALE GENOMIC DNA]</scope>
</reference>
<gene>
    <name evidence="2" type="ORF">LBRM2904_28.1780</name>
</gene>
<feature type="compositionally biased region" description="Low complexity" evidence="1">
    <location>
        <begin position="277"/>
        <end position="290"/>
    </location>
</feature>